<reference evidence="1" key="1">
    <citation type="submission" date="2021-02" db="EMBL/GenBank/DDBJ databases">
        <authorList>
            <person name="Dougan E. K."/>
            <person name="Rhodes N."/>
            <person name="Thang M."/>
            <person name="Chan C."/>
        </authorList>
    </citation>
    <scope>NUCLEOTIDE SEQUENCE</scope>
</reference>
<dbReference type="Gene3D" id="3.40.50.150">
    <property type="entry name" value="Vaccinia Virus protein VP39"/>
    <property type="match status" value="1"/>
</dbReference>
<keyword evidence="2" id="KW-1185">Reference proteome</keyword>
<gene>
    <name evidence="1" type="ORF">SPIL2461_LOCUS21239</name>
</gene>
<accession>A0A812XNS4</accession>
<feature type="non-terminal residue" evidence="1">
    <location>
        <position position="178"/>
    </location>
</feature>
<dbReference type="EMBL" id="CAJNIZ010046070">
    <property type="protein sequence ID" value="CAE7738696.1"/>
    <property type="molecule type" value="Genomic_DNA"/>
</dbReference>
<dbReference type="OrthoDB" id="433955at2759"/>
<organism evidence="1 2">
    <name type="scientific">Symbiodinium pilosum</name>
    <name type="common">Dinoflagellate</name>
    <dbReference type="NCBI Taxonomy" id="2952"/>
    <lineage>
        <taxon>Eukaryota</taxon>
        <taxon>Sar</taxon>
        <taxon>Alveolata</taxon>
        <taxon>Dinophyceae</taxon>
        <taxon>Suessiales</taxon>
        <taxon>Symbiodiniaceae</taxon>
        <taxon>Symbiodinium</taxon>
    </lineage>
</organism>
<sequence>MTDYDPAVLAAIQTNIAANFGKDERQPTTDRLDFRDFTPSALEGAQQTPPQGTLKELAEAKQLGSFHLLLGSDVVYDSYHGKQLALVILAMLLSPSPDSVGPEPCAVFLLPDSRPRLSSFVSALPHAGLSCRIERFETSSVFFRRLRRVHPNLGEDNSYSLYFIERLRPCQSETGKQR</sequence>
<evidence type="ECO:0000313" key="1">
    <source>
        <dbReference type="EMBL" id="CAE7738696.1"/>
    </source>
</evidence>
<proteinExistence type="predicted"/>
<dbReference type="AlphaFoldDB" id="A0A812XNS4"/>
<evidence type="ECO:0000313" key="2">
    <source>
        <dbReference type="Proteomes" id="UP000649617"/>
    </source>
</evidence>
<comment type="caution">
    <text evidence="1">The sequence shown here is derived from an EMBL/GenBank/DDBJ whole genome shotgun (WGS) entry which is preliminary data.</text>
</comment>
<name>A0A812XNS4_SYMPI</name>
<protein>
    <submittedName>
        <fullName evidence="1">Uncharacterized protein</fullName>
    </submittedName>
</protein>
<dbReference type="InterPro" id="IPR029063">
    <property type="entry name" value="SAM-dependent_MTases_sf"/>
</dbReference>
<dbReference type="Proteomes" id="UP000649617">
    <property type="component" value="Unassembled WGS sequence"/>
</dbReference>